<comment type="subcellular location">
    <subcellularLocation>
        <location evidence="2">Membrane</location>
        <topology evidence="2">Multi-pass membrane protein</topology>
    </subcellularLocation>
</comment>
<accession>A0ABY9Z1E9</accession>
<evidence type="ECO:0000256" key="5">
    <source>
        <dbReference type="ARBA" id="ARBA00022679"/>
    </source>
</evidence>
<keyword evidence="11" id="KW-0812">Transmembrane</keyword>
<keyword evidence="14" id="KW-1185">Reference proteome</keyword>
<dbReference type="RefSeq" id="WP_311884698.1">
    <property type="nucleotide sequence ID" value="NZ_CP119391.1"/>
</dbReference>
<gene>
    <name evidence="13" type="ORF">P1P91_04030</name>
</gene>
<evidence type="ECO:0000256" key="3">
    <source>
        <dbReference type="ARBA" id="ARBA00012438"/>
    </source>
</evidence>
<evidence type="ECO:0000256" key="7">
    <source>
        <dbReference type="ARBA" id="ARBA00022777"/>
    </source>
</evidence>
<keyword evidence="11" id="KW-1133">Transmembrane helix</keyword>
<dbReference type="Pfam" id="PF08521">
    <property type="entry name" value="2CSK_N"/>
    <property type="match status" value="1"/>
</dbReference>
<evidence type="ECO:0000313" key="14">
    <source>
        <dbReference type="Proteomes" id="UP001301869"/>
    </source>
</evidence>
<evidence type="ECO:0000256" key="6">
    <source>
        <dbReference type="ARBA" id="ARBA00022741"/>
    </source>
</evidence>
<dbReference type="GO" id="GO:0016301">
    <property type="term" value="F:kinase activity"/>
    <property type="evidence" value="ECO:0007669"/>
    <property type="project" value="UniProtKB-KW"/>
</dbReference>
<evidence type="ECO:0000256" key="4">
    <source>
        <dbReference type="ARBA" id="ARBA00022553"/>
    </source>
</evidence>
<dbReference type="InterPro" id="IPR050428">
    <property type="entry name" value="TCS_sensor_his_kinase"/>
</dbReference>
<dbReference type="PANTHER" id="PTHR45436:SF14">
    <property type="entry name" value="SENSOR PROTEIN QSEC"/>
    <property type="match status" value="1"/>
</dbReference>
<dbReference type="Proteomes" id="UP001301869">
    <property type="component" value="Chromosome"/>
</dbReference>
<feature type="region of interest" description="Disordered" evidence="10">
    <location>
        <begin position="256"/>
        <end position="275"/>
    </location>
</feature>
<evidence type="ECO:0000259" key="12">
    <source>
        <dbReference type="PROSITE" id="PS50885"/>
    </source>
</evidence>
<dbReference type="EC" id="2.7.13.3" evidence="3"/>
<evidence type="ECO:0000313" key="13">
    <source>
        <dbReference type="EMBL" id="WNK20857.1"/>
    </source>
</evidence>
<dbReference type="Gene3D" id="1.10.287.130">
    <property type="match status" value="1"/>
</dbReference>
<evidence type="ECO:0000256" key="8">
    <source>
        <dbReference type="ARBA" id="ARBA00022840"/>
    </source>
</evidence>
<evidence type="ECO:0000256" key="1">
    <source>
        <dbReference type="ARBA" id="ARBA00000085"/>
    </source>
</evidence>
<dbReference type="InterPro" id="IPR036097">
    <property type="entry name" value="HisK_dim/P_sf"/>
</dbReference>
<proteinExistence type="predicted"/>
<organism evidence="13 14">
    <name type="scientific">Halomonas piscis</name>
    <dbReference type="NCBI Taxonomy" id="3031727"/>
    <lineage>
        <taxon>Bacteria</taxon>
        <taxon>Pseudomonadati</taxon>
        <taxon>Pseudomonadota</taxon>
        <taxon>Gammaproteobacteria</taxon>
        <taxon>Oceanospirillales</taxon>
        <taxon>Halomonadaceae</taxon>
        <taxon>Halomonas</taxon>
    </lineage>
</organism>
<keyword evidence="8" id="KW-0067">ATP-binding</keyword>
<keyword evidence="6" id="KW-0547">Nucleotide-binding</keyword>
<evidence type="ECO:0000256" key="9">
    <source>
        <dbReference type="ARBA" id="ARBA00023012"/>
    </source>
</evidence>
<evidence type="ECO:0000256" key="10">
    <source>
        <dbReference type="SAM" id="MobiDB-lite"/>
    </source>
</evidence>
<dbReference type="InterPro" id="IPR003660">
    <property type="entry name" value="HAMP_dom"/>
</dbReference>
<name>A0ABY9Z1E9_9GAMM</name>
<reference evidence="13 14" key="1">
    <citation type="submission" date="2023-03" db="EMBL/GenBank/DDBJ databases">
        <title>Halomonas sp. nov., isolated from Korean tranditional fermented seafood 'Jeotgal'.</title>
        <authorList>
            <person name="Kim B."/>
            <person name="Shin N.-R."/>
        </authorList>
    </citation>
    <scope>NUCLEOTIDE SEQUENCE [LARGE SCALE GENOMIC DNA]</scope>
    <source>
        <strain evidence="13 14">SG2L-4</strain>
    </source>
</reference>
<evidence type="ECO:0000256" key="11">
    <source>
        <dbReference type="SAM" id="Phobius"/>
    </source>
</evidence>
<keyword evidence="9" id="KW-0902">Two-component regulatory system</keyword>
<evidence type="ECO:0000256" key="2">
    <source>
        <dbReference type="ARBA" id="ARBA00004141"/>
    </source>
</evidence>
<feature type="transmembrane region" description="Helical" evidence="11">
    <location>
        <begin position="145"/>
        <end position="168"/>
    </location>
</feature>
<comment type="catalytic activity">
    <reaction evidence="1">
        <text>ATP + protein L-histidine = ADP + protein N-phospho-L-histidine.</text>
        <dbReference type="EC" id="2.7.13.3"/>
    </reaction>
</comment>
<dbReference type="SUPFAM" id="SSF47384">
    <property type="entry name" value="Homodimeric domain of signal transducing histidine kinase"/>
    <property type="match status" value="1"/>
</dbReference>
<sequence>MSLRRRLLLSLGVSFCVLWVLAAAWLYNDLRDQMRETLDQRLAASARMVAGLVAQLPEGAWAQANEPQLSVPHSSSVACQISSPAGQMLMRTHGVFDDALDTPAPGFTNRRIDGQRWRLYTYVQSGLHITTADRLADRTALQRNIIQVAVLPFVVALLGSLVVLWVGIRRGLRPFEHLRRELARRAPDTLTPVQIDKAPAELVPAIDTLNQLLVRTHDALRREQRFTNDTAHELRTPLTAIKTALRRWVWNSPPELGQNMTSTTTGGMTWTAPRF</sequence>
<keyword evidence="5" id="KW-0808">Transferase</keyword>
<dbReference type="InterPro" id="IPR003661">
    <property type="entry name" value="HisK_dim/P_dom"/>
</dbReference>
<protein>
    <recommendedName>
        <fullName evidence="3">histidine kinase</fullName>
        <ecNumber evidence="3">2.7.13.3</ecNumber>
    </recommendedName>
</protein>
<keyword evidence="7 13" id="KW-0418">Kinase</keyword>
<dbReference type="EMBL" id="CP119391">
    <property type="protein sequence ID" value="WNK20857.1"/>
    <property type="molecule type" value="Genomic_DNA"/>
</dbReference>
<dbReference type="CDD" id="cd00082">
    <property type="entry name" value="HisKA"/>
    <property type="match status" value="1"/>
</dbReference>
<dbReference type="InterPro" id="IPR013727">
    <property type="entry name" value="2CSK_N"/>
</dbReference>
<keyword evidence="4" id="KW-0597">Phosphoprotein</keyword>
<keyword evidence="11" id="KW-0472">Membrane</keyword>
<feature type="domain" description="HAMP" evidence="12">
    <location>
        <begin position="169"/>
        <end position="221"/>
    </location>
</feature>
<feature type="compositionally biased region" description="Low complexity" evidence="10">
    <location>
        <begin position="260"/>
        <end position="275"/>
    </location>
</feature>
<dbReference type="PANTHER" id="PTHR45436">
    <property type="entry name" value="SENSOR HISTIDINE KINASE YKOH"/>
    <property type="match status" value="1"/>
</dbReference>
<dbReference type="PROSITE" id="PS50885">
    <property type="entry name" value="HAMP"/>
    <property type="match status" value="1"/>
</dbReference>